<keyword evidence="4 8" id="KW-0812">Transmembrane</keyword>
<evidence type="ECO:0000259" key="10">
    <source>
        <dbReference type="Pfam" id="PF16916"/>
    </source>
</evidence>
<evidence type="ECO:0000313" key="12">
    <source>
        <dbReference type="Proteomes" id="UP001333818"/>
    </source>
</evidence>
<name>A0AAW9PYR2_9CYAN</name>
<dbReference type="GO" id="GO:0005886">
    <property type="term" value="C:plasma membrane"/>
    <property type="evidence" value="ECO:0007669"/>
    <property type="project" value="TreeGrafter"/>
</dbReference>
<feature type="domain" description="Cation efflux protein cytoplasmic" evidence="10">
    <location>
        <begin position="232"/>
        <end position="305"/>
    </location>
</feature>
<reference evidence="11" key="1">
    <citation type="submission" date="2024-01" db="EMBL/GenBank/DDBJ databases">
        <title>Bank of Algae and Cyanobacteria of the Azores (BACA) strain genomes.</title>
        <authorList>
            <person name="Luz R."/>
            <person name="Cordeiro R."/>
            <person name="Fonseca A."/>
            <person name="Goncalves V."/>
        </authorList>
    </citation>
    <scope>NUCLEOTIDE SEQUENCE</scope>
    <source>
        <strain evidence="11">BACA0141</strain>
    </source>
</reference>
<dbReference type="InterPro" id="IPR027469">
    <property type="entry name" value="Cation_efflux_TMD_sf"/>
</dbReference>
<dbReference type="SUPFAM" id="SSF161111">
    <property type="entry name" value="Cation efflux protein transmembrane domain-like"/>
    <property type="match status" value="1"/>
</dbReference>
<accession>A0AAW9PYR2</accession>
<keyword evidence="3" id="KW-0813">Transport</keyword>
<feature type="transmembrane region" description="Helical" evidence="8">
    <location>
        <begin position="34"/>
        <end position="54"/>
    </location>
</feature>
<feature type="transmembrane region" description="Helical" evidence="8">
    <location>
        <begin position="139"/>
        <end position="158"/>
    </location>
</feature>
<dbReference type="Pfam" id="PF16916">
    <property type="entry name" value="ZT_dimer"/>
    <property type="match status" value="1"/>
</dbReference>
<dbReference type="InterPro" id="IPR050681">
    <property type="entry name" value="CDF/SLC30A"/>
</dbReference>
<dbReference type="Pfam" id="PF01545">
    <property type="entry name" value="Cation_efflux"/>
    <property type="match status" value="1"/>
</dbReference>
<comment type="caution">
    <text evidence="11">The sequence shown here is derived from an EMBL/GenBank/DDBJ whole genome shotgun (WGS) entry which is preliminary data.</text>
</comment>
<evidence type="ECO:0000256" key="3">
    <source>
        <dbReference type="ARBA" id="ARBA00022448"/>
    </source>
</evidence>
<evidence type="ECO:0000256" key="2">
    <source>
        <dbReference type="ARBA" id="ARBA00008873"/>
    </source>
</evidence>
<protein>
    <submittedName>
        <fullName evidence="11">Cation diffusion facilitator family transporter</fullName>
    </submittedName>
</protein>
<dbReference type="PANTHER" id="PTHR11562:SF17">
    <property type="entry name" value="RE54080P-RELATED"/>
    <property type="match status" value="1"/>
</dbReference>
<evidence type="ECO:0000256" key="8">
    <source>
        <dbReference type="SAM" id="Phobius"/>
    </source>
</evidence>
<feature type="transmembrane region" description="Helical" evidence="8">
    <location>
        <begin position="97"/>
        <end position="119"/>
    </location>
</feature>
<dbReference type="AlphaFoldDB" id="A0AAW9PYR2"/>
<evidence type="ECO:0000256" key="7">
    <source>
        <dbReference type="ARBA" id="ARBA00023136"/>
    </source>
</evidence>
<evidence type="ECO:0000256" key="6">
    <source>
        <dbReference type="ARBA" id="ARBA00023065"/>
    </source>
</evidence>
<feature type="domain" description="Cation efflux protein transmembrane" evidence="9">
    <location>
        <begin position="36"/>
        <end position="227"/>
    </location>
</feature>
<proteinExistence type="inferred from homology"/>
<dbReference type="InterPro" id="IPR002524">
    <property type="entry name" value="Cation_efflux"/>
</dbReference>
<sequence length="355" mass="38326">MFHHHHHHHSLHCSHCSDVDLEGNANTASHKVRLLWTVLVLVSSFSIAELWVGLSSHSLSLLADSGHMLSDGLTLGLALMATWIAQRPANRQAPFGYRRVEVLAALANALGVATLAGWLGWEAVMRLQTPPDDILSLPMLITAIAGLGVNSLNAWLLHKDSHDDLNLKGAFLHVVSDAISSVGVILAAIAVWKLQWNWADGAIGLGVAILIGLGSIPLIQQSLGILLERAPSYLDIEAIQAHLESFEGVAVVANLRVWSIALQQEALLADLKVFTQDGMERDRLLSQIQASLKQTFDIHEVFLQITAVDTIASSTASEKPQSKSLETSFALAEVESFRQAVLQEAAIAKEGISQG</sequence>
<dbReference type="Gene3D" id="1.20.1510.10">
    <property type="entry name" value="Cation efflux protein transmembrane domain"/>
    <property type="match status" value="1"/>
</dbReference>
<organism evidence="11 12">
    <name type="scientific">Tumidithrix elongata BACA0141</name>
    <dbReference type="NCBI Taxonomy" id="2716417"/>
    <lineage>
        <taxon>Bacteria</taxon>
        <taxon>Bacillati</taxon>
        <taxon>Cyanobacteriota</taxon>
        <taxon>Cyanophyceae</taxon>
        <taxon>Pseudanabaenales</taxon>
        <taxon>Pseudanabaenaceae</taxon>
        <taxon>Tumidithrix</taxon>
        <taxon>Tumidithrix elongata</taxon>
    </lineage>
</organism>
<dbReference type="InterPro" id="IPR058533">
    <property type="entry name" value="Cation_efflux_TM"/>
</dbReference>
<keyword evidence="12" id="KW-1185">Reference proteome</keyword>
<evidence type="ECO:0000256" key="1">
    <source>
        <dbReference type="ARBA" id="ARBA00004141"/>
    </source>
</evidence>
<dbReference type="InterPro" id="IPR027470">
    <property type="entry name" value="Cation_efflux_CTD"/>
</dbReference>
<dbReference type="RefSeq" id="WP_330486013.1">
    <property type="nucleotide sequence ID" value="NZ_JAZBJZ010000145.1"/>
</dbReference>
<gene>
    <name evidence="11" type="ORF">V2H45_22810</name>
</gene>
<dbReference type="GO" id="GO:0005385">
    <property type="term" value="F:zinc ion transmembrane transporter activity"/>
    <property type="evidence" value="ECO:0007669"/>
    <property type="project" value="TreeGrafter"/>
</dbReference>
<feature type="transmembrane region" description="Helical" evidence="8">
    <location>
        <begin position="66"/>
        <end position="85"/>
    </location>
</feature>
<evidence type="ECO:0000259" key="9">
    <source>
        <dbReference type="Pfam" id="PF01545"/>
    </source>
</evidence>
<evidence type="ECO:0000256" key="5">
    <source>
        <dbReference type="ARBA" id="ARBA00022989"/>
    </source>
</evidence>
<feature type="transmembrane region" description="Helical" evidence="8">
    <location>
        <begin position="198"/>
        <end position="219"/>
    </location>
</feature>
<dbReference type="EMBL" id="JAZBJZ010000145">
    <property type="protein sequence ID" value="MEE3719577.1"/>
    <property type="molecule type" value="Genomic_DNA"/>
</dbReference>
<evidence type="ECO:0000313" key="11">
    <source>
        <dbReference type="EMBL" id="MEE3719577.1"/>
    </source>
</evidence>
<keyword evidence="6" id="KW-0406">Ion transport</keyword>
<feature type="transmembrane region" description="Helical" evidence="8">
    <location>
        <begin position="170"/>
        <end position="192"/>
    </location>
</feature>
<comment type="subcellular location">
    <subcellularLocation>
        <location evidence="1">Membrane</location>
        <topology evidence="1">Multi-pass membrane protein</topology>
    </subcellularLocation>
</comment>
<keyword evidence="7 8" id="KW-0472">Membrane</keyword>
<comment type="similarity">
    <text evidence="2">Belongs to the cation diffusion facilitator (CDF) transporter (TC 2.A.4) family. SLC30A subfamily.</text>
</comment>
<keyword evidence="5 8" id="KW-1133">Transmembrane helix</keyword>
<dbReference type="Proteomes" id="UP001333818">
    <property type="component" value="Unassembled WGS sequence"/>
</dbReference>
<dbReference type="PANTHER" id="PTHR11562">
    <property type="entry name" value="CATION EFFLUX PROTEIN/ ZINC TRANSPORTER"/>
    <property type="match status" value="1"/>
</dbReference>
<evidence type="ECO:0000256" key="4">
    <source>
        <dbReference type="ARBA" id="ARBA00022692"/>
    </source>
</evidence>
<dbReference type="NCBIfam" id="TIGR01297">
    <property type="entry name" value="CDF"/>
    <property type="match status" value="1"/>
</dbReference>